<dbReference type="PROSITE" id="PS01068">
    <property type="entry name" value="OMPA_1"/>
    <property type="match status" value="1"/>
</dbReference>
<dbReference type="EMBL" id="CADCTQ010000585">
    <property type="protein sequence ID" value="CAA9324009.1"/>
    <property type="molecule type" value="Genomic_DNA"/>
</dbReference>
<keyword evidence="2 5" id="KW-0472">Membrane</keyword>
<dbReference type="AlphaFoldDB" id="A0A6J4L6N1"/>
<dbReference type="InterPro" id="IPR006690">
    <property type="entry name" value="OMPA-like_CS"/>
</dbReference>
<dbReference type="InterPro" id="IPR019734">
    <property type="entry name" value="TPR_rpt"/>
</dbReference>
<feature type="domain" description="OmpA-like" evidence="6">
    <location>
        <begin position="665"/>
        <end position="782"/>
    </location>
</feature>
<organism evidence="7">
    <name type="scientific">uncultured Cytophagales bacterium</name>
    <dbReference type="NCBI Taxonomy" id="158755"/>
    <lineage>
        <taxon>Bacteria</taxon>
        <taxon>Pseudomonadati</taxon>
        <taxon>Bacteroidota</taxon>
        <taxon>Sphingobacteriia</taxon>
        <taxon>Sphingobacteriales</taxon>
        <taxon>environmental samples</taxon>
    </lineage>
</organism>
<dbReference type="Pfam" id="PF07676">
    <property type="entry name" value="PD40"/>
    <property type="match status" value="2"/>
</dbReference>
<proteinExistence type="predicted"/>
<evidence type="ECO:0000256" key="3">
    <source>
        <dbReference type="ARBA" id="ARBA00023237"/>
    </source>
</evidence>
<dbReference type="SUPFAM" id="SSF49464">
    <property type="entry name" value="Carboxypeptidase regulatory domain-like"/>
    <property type="match status" value="1"/>
</dbReference>
<comment type="subcellular location">
    <subcellularLocation>
        <location evidence="1">Cell outer membrane</location>
    </subcellularLocation>
</comment>
<dbReference type="Gene3D" id="3.30.1330.60">
    <property type="entry name" value="OmpA-like domain"/>
    <property type="match status" value="1"/>
</dbReference>
<dbReference type="InterPro" id="IPR008969">
    <property type="entry name" value="CarboxyPept-like_regulatory"/>
</dbReference>
<evidence type="ECO:0000259" key="6">
    <source>
        <dbReference type="PROSITE" id="PS51123"/>
    </source>
</evidence>
<dbReference type="Pfam" id="PF13620">
    <property type="entry name" value="CarboxypepD_reg"/>
    <property type="match status" value="1"/>
</dbReference>
<sequence>MTDLTTSMSLIKKDYPYVLLWLALLWLHPPAPVVGQDKAEARGLAKKGVRHFRRENYPQALDHFNRALAADSGNVKALYYGGITNQLLYSNATSIDYLLRSYALKPKFDKHYYYWLGRAYHVNLQFDRAIEAYRSYLEGIKSSDSRQNSVKVLILQATVGKTYLVNPTDHYVEPLGEAVNSPFTEHTPVLTGDRQTLYFTSRRPTDPKDLTYRGDGWERIYVSSLQNGQWGAPEPLPGEVNRDNEHTSNVQLYDRDDRMIVYKSVKFGSLFVTEKEGGNWSAPRELAEFTNTARFEPNGFLLRGGSLVYFASGRGNKNGNLDLFVARRRPDGRWGEPQRLPNIINTDADEDAPYLTEDGNTLYFSSRGHDSMGGYDVYKSIYEPLSKSWTRPLNMGYPINTPGDDVYFVTDSLNKVSYVASNRKGTSGQEDLFRIKMFEDVLVKGLVTIKGTDRPLPNYTLLFDSQRRVTVRGTSYSSPTGTYGLQLRSGHTYTVAIRGPNGETVHTDQLEIPLLRTENSEIVRNFQVDIPDTLSAGAADRLVVKNLNLVKVRYQEQDSLIINGEVVDNAGVIEGASVRLREENSRNYLSQAVTDVDGTYRFSFVPGKKQDYVVEIDKPGYLLYSVAVLHNETPNRFTNEEEINATRFNRIDVRSVLTGFLNNNLGVGATAVLGGVYFEFNSANLLPESNVVLDKLFDFLRSNPRVVMEIGGHTDNVGPAYVNKFLSQKRAQAVVNYLLGKGIPRARLTAMGYGETRPITTNDLELNGRDVNRRVEVKILKR</sequence>
<dbReference type="PRINTS" id="PR01021">
    <property type="entry name" value="OMPADOMAIN"/>
</dbReference>
<dbReference type="InterPro" id="IPR011659">
    <property type="entry name" value="WD40"/>
</dbReference>
<dbReference type="SUPFAM" id="SSF103088">
    <property type="entry name" value="OmpA-like"/>
    <property type="match status" value="1"/>
</dbReference>
<dbReference type="InterPro" id="IPR006665">
    <property type="entry name" value="OmpA-like"/>
</dbReference>
<dbReference type="PROSITE" id="PS50005">
    <property type="entry name" value="TPR"/>
    <property type="match status" value="1"/>
</dbReference>
<dbReference type="PANTHER" id="PTHR30329:SF21">
    <property type="entry name" value="LIPOPROTEIN YIAD-RELATED"/>
    <property type="match status" value="1"/>
</dbReference>
<dbReference type="Pfam" id="PF00691">
    <property type="entry name" value="OmpA"/>
    <property type="match status" value="1"/>
</dbReference>
<reference evidence="7" key="1">
    <citation type="submission" date="2020-02" db="EMBL/GenBank/DDBJ databases">
        <authorList>
            <person name="Meier V. D."/>
        </authorList>
    </citation>
    <scope>NUCLEOTIDE SEQUENCE</scope>
    <source>
        <strain evidence="7">AVDCRST_MAG56</strain>
    </source>
</reference>
<dbReference type="InterPro" id="IPR050330">
    <property type="entry name" value="Bact_OuterMem_StrucFunc"/>
</dbReference>
<dbReference type="Gene3D" id="1.25.40.10">
    <property type="entry name" value="Tetratricopeptide repeat domain"/>
    <property type="match status" value="1"/>
</dbReference>
<dbReference type="PANTHER" id="PTHR30329">
    <property type="entry name" value="STATOR ELEMENT OF FLAGELLAR MOTOR COMPLEX"/>
    <property type="match status" value="1"/>
</dbReference>
<dbReference type="InterPro" id="IPR006664">
    <property type="entry name" value="OMP_bac"/>
</dbReference>
<dbReference type="InterPro" id="IPR011990">
    <property type="entry name" value="TPR-like_helical_dom_sf"/>
</dbReference>
<gene>
    <name evidence="7" type="ORF">AVDCRST_MAG56-7451</name>
</gene>
<dbReference type="CDD" id="cd07185">
    <property type="entry name" value="OmpA_C-like"/>
    <property type="match status" value="1"/>
</dbReference>
<protein>
    <recommendedName>
        <fullName evidence="6">OmpA-like domain-containing protein</fullName>
    </recommendedName>
</protein>
<dbReference type="SUPFAM" id="SSF48452">
    <property type="entry name" value="TPR-like"/>
    <property type="match status" value="1"/>
</dbReference>
<evidence type="ECO:0000256" key="2">
    <source>
        <dbReference type="ARBA" id="ARBA00023136"/>
    </source>
</evidence>
<dbReference type="PROSITE" id="PS51123">
    <property type="entry name" value="OMPA_2"/>
    <property type="match status" value="1"/>
</dbReference>
<keyword evidence="3" id="KW-0998">Cell outer membrane</keyword>
<feature type="repeat" description="TPR" evidence="4">
    <location>
        <begin position="41"/>
        <end position="74"/>
    </location>
</feature>
<dbReference type="Gene3D" id="2.60.40.1120">
    <property type="entry name" value="Carboxypeptidase-like, regulatory domain"/>
    <property type="match status" value="1"/>
</dbReference>
<evidence type="ECO:0000313" key="7">
    <source>
        <dbReference type="EMBL" id="CAA9324009.1"/>
    </source>
</evidence>
<name>A0A6J4L6N1_9SPHI</name>
<evidence type="ECO:0000256" key="4">
    <source>
        <dbReference type="PROSITE-ProRule" id="PRU00339"/>
    </source>
</evidence>
<keyword evidence="4" id="KW-0802">TPR repeat</keyword>
<dbReference type="InterPro" id="IPR036737">
    <property type="entry name" value="OmpA-like_sf"/>
</dbReference>
<evidence type="ECO:0000256" key="1">
    <source>
        <dbReference type="ARBA" id="ARBA00004442"/>
    </source>
</evidence>
<evidence type="ECO:0000256" key="5">
    <source>
        <dbReference type="PROSITE-ProRule" id="PRU00473"/>
    </source>
</evidence>
<dbReference type="GO" id="GO:0009279">
    <property type="term" value="C:cell outer membrane"/>
    <property type="evidence" value="ECO:0007669"/>
    <property type="project" value="UniProtKB-SubCell"/>
</dbReference>
<accession>A0A6J4L6N1</accession>
<dbReference type="SUPFAM" id="SSF82171">
    <property type="entry name" value="DPP6 N-terminal domain-like"/>
    <property type="match status" value="1"/>
</dbReference>